<keyword evidence="2" id="KW-1185">Reference proteome</keyword>
<sequence length="276" mass="30118">MTDVTMPESKAVSARRRELLDYVIEHGGAQIDELVERFSTSRMTVHRDLHALAEQGFVRKIHGGVTTLSNGIVESSVLHRSRRASHEKKAIAAMAAQLIEPGQIIALDDSTTARFLASNLLHIGSLTVMTNSLGIATTLAGVRDINLVSLGGRYNPTFDAFFGILCEQSIQALRANTLFMSVSAIHGLTTYHQEQDIVKAKHALMKIVDRRVLMVNSTKFGMSALNRLADLSEFDLVITDSKIDPVIKSKILDAGINLKIAALSPESVVERTEEAA</sequence>
<dbReference type="InterPro" id="IPR018356">
    <property type="entry name" value="Tscrpt_reg_HTH_DeoR_CS"/>
</dbReference>
<name>A0A1D8UU83_9PROT</name>
<dbReference type="Pfam" id="PF00455">
    <property type="entry name" value="DeoRC"/>
    <property type="match status" value="1"/>
</dbReference>
<dbReference type="PANTHER" id="PTHR30363:SF44">
    <property type="entry name" value="AGA OPERON TRANSCRIPTIONAL REPRESSOR-RELATED"/>
    <property type="match status" value="1"/>
</dbReference>
<dbReference type="SUPFAM" id="SSF100950">
    <property type="entry name" value="NagB/RpiA/CoA transferase-like"/>
    <property type="match status" value="1"/>
</dbReference>
<dbReference type="InterPro" id="IPR001034">
    <property type="entry name" value="DeoR_HTH"/>
</dbReference>
<dbReference type="EMBL" id="CP014674">
    <property type="protein sequence ID" value="AOX17191.1"/>
    <property type="molecule type" value="Genomic_DNA"/>
</dbReference>
<dbReference type="SUPFAM" id="SSF46785">
    <property type="entry name" value="Winged helix' DNA-binding domain"/>
    <property type="match status" value="1"/>
</dbReference>
<dbReference type="SMART" id="SM01134">
    <property type="entry name" value="DeoRC"/>
    <property type="match status" value="1"/>
</dbReference>
<dbReference type="Gene3D" id="1.10.10.10">
    <property type="entry name" value="Winged helix-like DNA-binding domain superfamily/Winged helix DNA-binding domain"/>
    <property type="match status" value="1"/>
</dbReference>
<evidence type="ECO:0000313" key="1">
    <source>
        <dbReference type="EMBL" id="AOX17191.1"/>
    </source>
</evidence>
<dbReference type="PROSITE" id="PS51000">
    <property type="entry name" value="HTH_DEOR_2"/>
    <property type="match status" value="1"/>
</dbReference>
<dbReference type="OrthoDB" id="9816363at2"/>
<organism evidence="1 2">
    <name type="scientific">Kozakia baliensis</name>
    <dbReference type="NCBI Taxonomy" id="153496"/>
    <lineage>
        <taxon>Bacteria</taxon>
        <taxon>Pseudomonadati</taxon>
        <taxon>Pseudomonadota</taxon>
        <taxon>Alphaproteobacteria</taxon>
        <taxon>Acetobacterales</taxon>
        <taxon>Acetobacteraceae</taxon>
        <taxon>Kozakia</taxon>
    </lineage>
</organism>
<dbReference type="Proteomes" id="UP000179145">
    <property type="component" value="Chromosome"/>
</dbReference>
<reference evidence="1 2" key="1">
    <citation type="journal article" date="2016" name="Microb. Cell Fact.">
        <title>Dissection of exopolysaccharide biosynthesis in Kozakia baliensis.</title>
        <authorList>
            <person name="Brandt J.U."/>
            <person name="Jakob F."/>
            <person name="Behr J."/>
            <person name="Geissler A.J."/>
            <person name="Vogel R.F."/>
        </authorList>
    </citation>
    <scope>NUCLEOTIDE SEQUENCE [LARGE SCALE GENOMIC DNA]</scope>
    <source>
        <strain evidence="1 2">DSM 14400</strain>
    </source>
</reference>
<dbReference type="STRING" id="153496.A0U89_08595"/>
<protein>
    <submittedName>
        <fullName evidence="1">DeoR family transcriptional regulator</fullName>
    </submittedName>
</protein>
<dbReference type="PROSITE" id="PS00894">
    <property type="entry name" value="HTH_DEOR_1"/>
    <property type="match status" value="1"/>
</dbReference>
<proteinExistence type="predicted"/>
<dbReference type="PRINTS" id="PR00037">
    <property type="entry name" value="HTHLACR"/>
</dbReference>
<dbReference type="InterPro" id="IPR037171">
    <property type="entry name" value="NagB/RpiA_transferase-like"/>
</dbReference>
<dbReference type="Pfam" id="PF08220">
    <property type="entry name" value="HTH_DeoR"/>
    <property type="match status" value="1"/>
</dbReference>
<dbReference type="InterPro" id="IPR036388">
    <property type="entry name" value="WH-like_DNA-bd_sf"/>
</dbReference>
<dbReference type="KEGG" id="kba:A0U89_08595"/>
<dbReference type="InterPro" id="IPR050313">
    <property type="entry name" value="Carb_Metab_HTH_regulators"/>
</dbReference>
<evidence type="ECO:0000313" key="2">
    <source>
        <dbReference type="Proteomes" id="UP000179145"/>
    </source>
</evidence>
<dbReference type="InterPro" id="IPR014036">
    <property type="entry name" value="DeoR-like_C"/>
</dbReference>
<dbReference type="GO" id="GO:0003700">
    <property type="term" value="F:DNA-binding transcription factor activity"/>
    <property type="evidence" value="ECO:0007669"/>
    <property type="project" value="InterPro"/>
</dbReference>
<dbReference type="InterPro" id="IPR036390">
    <property type="entry name" value="WH_DNA-bd_sf"/>
</dbReference>
<dbReference type="SMART" id="SM00420">
    <property type="entry name" value="HTH_DEOR"/>
    <property type="match status" value="1"/>
</dbReference>
<dbReference type="PANTHER" id="PTHR30363">
    <property type="entry name" value="HTH-TYPE TRANSCRIPTIONAL REGULATOR SRLR-RELATED"/>
    <property type="match status" value="1"/>
</dbReference>
<dbReference type="AlphaFoldDB" id="A0A1D8UU83"/>
<gene>
    <name evidence="1" type="ORF">A0U89_08595</name>
</gene>
<dbReference type="RefSeq" id="WP_029603450.1">
    <property type="nucleotide sequence ID" value="NZ_BJVW01000006.1"/>
</dbReference>
<accession>A0A1D8UU83</accession>
<dbReference type="eggNOG" id="COG1349">
    <property type="taxonomic scope" value="Bacteria"/>
</dbReference>